<accession>A0ABQ1L632</accession>
<evidence type="ECO:0000256" key="1">
    <source>
        <dbReference type="ARBA" id="ARBA00022649"/>
    </source>
</evidence>
<keyword evidence="3" id="KW-1185">Reference proteome</keyword>
<sequence>MVATTKRKTSLTLDAEALDGARELGINVSAVAEAALIKAVIEARRKTWLAENADAFEAQSDWHERHGHPLADIITAPGGSSWKP</sequence>
<comment type="caution">
    <text evidence="2">The sequence shown here is derived from an EMBL/GenBank/DDBJ whole genome shotgun (WGS) entry which is preliminary data.</text>
</comment>
<reference evidence="3" key="1">
    <citation type="journal article" date="2019" name="Int. J. Syst. Evol. Microbiol.">
        <title>The Global Catalogue of Microorganisms (GCM) 10K type strain sequencing project: providing services to taxonomists for standard genome sequencing and annotation.</title>
        <authorList>
            <consortium name="The Broad Institute Genomics Platform"/>
            <consortium name="The Broad Institute Genome Sequencing Center for Infectious Disease"/>
            <person name="Wu L."/>
            <person name="Ma J."/>
        </authorList>
    </citation>
    <scope>NUCLEOTIDE SEQUENCE [LARGE SCALE GENOMIC DNA]</scope>
    <source>
        <strain evidence="3">CGMCC 1.12478</strain>
    </source>
</reference>
<dbReference type="Proteomes" id="UP000645462">
    <property type="component" value="Unassembled WGS sequence"/>
</dbReference>
<organism evidence="2 3">
    <name type="scientific">Marivita lacus</name>
    <dbReference type="NCBI Taxonomy" id="1323742"/>
    <lineage>
        <taxon>Bacteria</taxon>
        <taxon>Pseudomonadati</taxon>
        <taxon>Pseudomonadota</taxon>
        <taxon>Alphaproteobacteria</taxon>
        <taxon>Rhodobacterales</taxon>
        <taxon>Roseobacteraceae</taxon>
        <taxon>Marivita</taxon>
    </lineage>
</organism>
<evidence type="ECO:0000313" key="3">
    <source>
        <dbReference type="Proteomes" id="UP000645462"/>
    </source>
</evidence>
<dbReference type="EMBL" id="BMFC01000015">
    <property type="protein sequence ID" value="GGC18889.1"/>
    <property type="molecule type" value="Genomic_DNA"/>
</dbReference>
<keyword evidence="1" id="KW-1277">Toxin-antitoxin system</keyword>
<dbReference type="InterPro" id="IPR009956">
    <property type="entry name" value="Post-segregation_anti-tox_CcdA"/>
</dbReference>
<dbReference type="Pfam" id="PF07362">
    <property type="entry name" value="CcdA"/>
    <property type="match status" value="1"/>
</dbReference>
<evidence type="ECO:0008006" key="4">
    <source>
        <dbReference type="Google" id="ProtNLM"/>
    </source>
</evidence>
<name>A0ABQ1L632_9RHOB</name>
<dbReference type="RefSeq" id="WP_188483819.1">
    <property type="nucleotide sequence ID" value="NZ_BMFC01000015.1"/>
</dbReference>
<proteinExistence type="predicted"/>
<evidence type="ECO:0000313" key="2">
    <source>
        <dbReference type="EMBL" id="GGC18889.1"/>
    </source>
</evidence>
<protein>
    <recommendedName>
        <fullName evidence="4">Post-segregation antitoxin CcdA</fullName>
    </recommendedName>
</protein>
<gene>
    <name evidence="2" type="ORF">GCM10011363_39460</name>
</gene>